<dbReference type="AlphaFoldDB" id="A0AA87MMM6"/>
<dbReference type="Proteomes" id="UP000001343">
    <property type="component" value="Unassembled WGS sequence"/>
</dbReference>
<accession>A0AA87MMM6</accession>
<evidence type="ECO:0000313" key="1">
    <source>
        <dbReference type="EMBL" id="EKR99079.1"/>
    </source>
</evidence>
<organism evidence="1 2">
    <name type="scientific">Leptospira mayottensis 200901122</name>
    <dbReference type="NCBI Taxonomy" id="1193010"/>
    <lineage>
        <taxon>Bacteria</taxon>
        <taxon>Pseudomonadati</taxon>
        <taxon>Spirochaetota</taxon>
        <taxon>Spirochaetia</taxon>
        <taxon>Leptospirales</taxon>
        <taxon>Leptospiraceae</taxon>
        <taxon>Leptospira</taxon>
    </lineage>
</organism>
<protein>
    <submittedName>
        <fullName evidence="1">Uncharacterized protein</fullName>
    </submittedName>
</protein>
<reference evidence="1 2" key="1">
    <citation type="journal article" date="2014" name="Int. J. Syst. Evol. Microbiol.">
        <title>Leptospira mayottensis sp. nov., a pathogenic species of the genus Leptospira isolated from humans.</title>
        <authorList>
            <person name="Bourhy P."/>
            <person name="Collet L."/>
            <person name="Brisse S."/>
            <person name="Picardeau M."/>
        </authorList>
    </citation>
    <scope>NUCLEOTIDE SEQUENCE [LARGE SCALE GENOMIC DNA]</scope>
    <source>
        <strain evidence="1 2">200901122</strain>
    </source>
</reference>
<proteinExistence type="predicted"/>
<evidence type="ECO:0000313" key="2">
    <source>
        <dbReference type="Proteomes" id="UP000001343"/>
    </source>
</evidence>
<comment type="caution">
    <text evidence="1">The sequence shown here is derived from an EMBL/GenBank/DDBJ whole genome shotgun (WGS) entry which is preliminary data.</text>
</comment>
<name>A0AA87MMM6_9LEPT</name>
<sequence length="74" mass="9204">MYPLVTEYSFLLFPKTQFFFKSLSQARVLKLSIFARERRIRERRKKDTITKRSLLRRYVRNDKKEKIFKMTLKL</sequence>
<gene>
    <name evidence="1" type="ORF">LEP1GSC125_1495</name>
</gene>
<dbReference type="EMBL" id="AKWM02000059">
    <property type="protein sequence ID" value="EKR99079.1"/>
    <property type="molecule type" value="Genomic_DNA"/>
</dbReference>